<evidence type="ECO:0000256" key="10">
    <source>
        <dbReference type="NCBIfam" id="TIGR01091"/>
    </source>
</evidence>
<dbReference type="NCBIfam" id="NF001097">
    <property type="entry name" value="PRK00129.1"/>
    <property type="match status" value="1"/>
</dbReference>
<evidence type="ECO:0000256" key="5">
    <source>
        <dbReference type="ARBA" id="ARBA00022533"/>
    </source>
</evidence>
<sequence length="208" mass="23264">MTVHEIKHPLALEKLAILRDKKTGSDIFSKNLEELSLILFLEATKNLTTKKLKVETPFKEIEGDFIKKEILLVPILRAGIGMIPLIRKFYPKTHVGMIGLKRDEHILKPITYYVNLPKNLENYSVFILDPMLATGGSIIKTLEILAGYNVKPDAVISIISAPEGIKSVMESVKNIDIFTVAVDEKLNENGYIVPGLGDAGDRFFNTEE</sequence>
<comment type="caution">
    <text evidence="12">The sequence shown here is derived from an EMBL/GenBank/DDBJ whole genome shotgun (WGS) entry which is preliminary data.</text>
</comment>
<dbReference type="InterPro" id="IPR000836">
    <property type="entry name" value="PRTase_dom"/>
</dbReference>
<dbReference type="FunFam" id="3.40.50.2020:FF:000023">
    <property type="entry name" value="Probable uracil phosphoribosyltransferase"/>
    <property type="match status" value="1"/>
</dbReference>
<dbReference type="InterPro" id="IPR029057">
    <property type="entry name" value="PRTase-like"/>
</dbReference>
<dbReference type="PATRIC" id="fig|1635277.3.peg.546"/>
<dbReference type="Gene3D" id="3.40.50.2020">
    <property type="match status" value="1"/>
</dbReference>
<dbReference type="NCBIfam" id="TIGR01091">
    <property type="entry name" value="upp"/>
    <property type="match status" value="1"/>
</dbReference>
<reference evidence="13" key="1">
    <citation type="journal article" date="2015" name="MBio">
        <title>Genome-Resolved Metagenomic Analysis Reveals Roles for Candidate Phyla and Other Microbial Community Members in Biogeochemical Transformations in Oil Reservoirs.</title>
        <authorList>
            <person name="Hu P."/>
            <person name="Tom L."/>
            <person name="Singh A."/>
            <person name="Thomas B.C."/>
            <person name="Baker B.J."/>
            <person name="Piceno Y.M."/>
            <person name="Andersen G.L."/>
            <person name="Banfield J.F."/>
        </authorList>
    </citation>
    <scope>NUCLEOTIDE SEQUENCE [LARGE SCALE GENOMIC DNA]</scope>
</reference>
<dbReference type="InterPro" id="IPR005765">
    <property type="entry name" value="UPRT"/>
</dbReference>
<dbReference type="CDD" id="cd06223">
    <property type="entry name" value="PRTases_typeI"/>
    <property type="match status" value="1"/>
</dbReference>
<keyword evidence="5" id="KW-0021">Allosteric enzyme</keyword>
<dbReference type="EMBL" id="LGGX01000016">
    <property type="protein sequence ID" value="KUK86552.1"/>
    <property type="molecule type" value="Genomic_DNA"/>
</dbReference>
<dbReference type="Pfam" id="PF14681">
    <property type="entry name" value="UPRTase"/>
    <property type="match status" value="1"/>
</dbReference>
<evidence type="ECO:0000256" key="8">
    <source>
        <dbReference type="ARBA" id="ARBA00022741"/>
    </source>
</evidence>
<evidence type="ECO:0000256" key="3">
    <source>
        <dbReference type="ARBA" id="ARBA00009516"/>
    </source>
</evidence>
<dbReference type="GO" id="GO:0006223">
    <property type="term" value="P:uracil salvage"/>
    <property type="evidence" value="ECO:0007669"/>
    <property type="project" value="InterPro"/>
</dbReference>
<keyword evidence="6 12" id="KW-0328">Glycosyltransferase</keyword>
<comment type="pathway">
    <text evidence="2">Pyrimidine metabolism; UMP biosynthesis via salvage pathway; UMP from uracil: step 1/1.</text>
</comment>
<dbReference type="AlphaFoldDB" id="A0A101I021"/>
<dbReference type="InterPro" id="IPR050054">
    <property type="entry name" value="UPRTase/APRTase"/>
</dbReference>
<gene>
    <name evidence="12" type="ORF">XE03_1428</name>
</gene>
<evidence type="ECO:0000256" key="6">
    <source>
        <dbReference type="ARBA" id="ARBA00022676"/>
    </source>
</evidence>
<dbReference type="GO" id="GO:0044206">
    <property type="term" value="P:UMP salvage"/>
    <property type="evidence" value="ECO:0007669"/>
    <property type="project" value="UniProtKB-UniPathway"/>
</dbReference>
<evidence type="ECO:0000256" key="1">
    <source>
        <dbReference type="ARBA" id="ARBA00001946"/>
    </source>
</evidence>
<keyword evidence="7 12" id="KW-0808">Transferase</keyword>
<dbReference type="PANTHER" id="PTHR32315">
    <property type="entry name" value="ADENINE PHOSPHORIBOSYLTRANSFERASE"/>
    <property type="match status" value="1"/>
</dbReference>
<evidence type="ECO:0000313" key="12">
    <source>
        <dbReference type="EMBL" id="KUK86552.1"/>
    </source>
</evidence>
<dbReference type="EC" id="2.4.2.9" evidence="4 10"/>
<dbReference type="UniPathway" id="UPA00574">
    <property type="reaction ID" value="UER00636"/>
</dbReference>
<dbReference type="GO" id="GO:0004845">
    <property type="term" value="F:uracil phosphoribosyltransferase activity"/>
    <property type="evidence" value="ECO:0007669"/>
    <property type="project" value="UniProtKB-UniRule"/>
</dbReference>
<dbReference type="Proteomes" id="UP000053467">
    <property type="component" value="Unassembled WGS sequence"/>
</dbReference>
<evidence type="ECO:0000256" key="9">
    <source>
        <dbReference type="ARBA" id="ARBA00023134"/>
    </source>
</evidence>
<dbReference type="PANTHER" id="PTHR32315:SF4">
    <property type="entry name" value="URACIL PHOSPHORIBOSYLTRANSFERASE, CHLOROPLASTIC"/>
    <property type="match status" value="1"/>
</dbReference>
<name>A0A101I021_UNCT6</name>
<evidence type="ECO:0000256" key="4">
    <source>
        <dbReference type="ARBA" id="ARBA00011894"/>
    </source>
</evidence>
<protein>
    <recommendedName>
        <fullName evidence="4 10">Uracil phosphoribosyltransferase</fullName>
        <ecNumber evidence="4 10">2.4.2.9</ecNumber>
    </recommendedName>
</protein>
<dbReference type="GO" id="GO:0005525">
    <property type="term" value="F:GTP binding"/>
    <property type="evidence" value="ECO:0007669"/>
    <property type="project" value="UniProtKB-KW"/>
</dbReference>
<proteinExistence type="inferred from homology"/>
<comment type="similarity">
    <text evidence="3">Belongs to the UPRTase family.</text>
</comment>
<evidence type="ECO:0000256" key="2">
    <source>
        <dbReference type="ARBA" id="ARBA00005180"/>
    </source>
</evidence>
<evidence type="ECO:0000259" key="11">
    <source>
        <dbReference type="Pfam" id="PF14681"/>
    </source>
</evidence>
<keyword evidence="8" id="KW-0547">Nucleotide-binding</keyword>
<organism evidence="12 13">
    <name type="scientific">candidate division TA06 bacterium 34_109</name>
    <dbReference type="NCBI Taxonomy" id="1635277"/>
    <lineage>
        <taxon>Bacteria</taxon>
        <taxon>Bacteria division TA06</taxon>
    </lineage>
</organism>
<evidence type="ECO:0000313" key="13">
    <source>
        <dbReference type="Proteomes" id="UP000053467"/>
    </source>
</evidence>
<dbReference type="SUPFAM" id="SSF53271">
    <property type="entry name" value="PRTase-like"/>
    <property type="match status" value="1"/>
</dbReference>
<comment type="cofactor">
    <cofactor evidence="1">
        <name>Mg(2+)</name>
        <dbReference type="ChEBI" id="CHEBI:18420"/>
    </cofactor>
</comment>
<evidence type="ECO:0000256" key="7">
    <source>
        <dbReference type="ARBA" id="ARBA00022679"/>
    </source>
</evidence>
<feature type="domain" description="Phosphoribosyltransferase" evidence="11">
    <location>
        <begin position="7"/>
        <end position="206"/>
    </location>
</feature>
<keyword evidence="9" id="KW-0342">GTP-binding</keyword>
<accession>A0A101I021</accession>